<proteinExistence type="predicted"/>
<feature type="domain" description="H repeat-associated protein N-terminal" evidence="1">
    <location>
        <begin position="4"/>
        <end position="93"/>
    </location>
</feature>
<dbReference type="Pfam" id="PF13808">
    <property type="entry name" value="DDE_Tnp_1_assoc"/>
    <property type="match status" value="1"/>
</dbReference>
<comment type="caution">
    <text evidence="2">The sequence shown here is derived from an EMBL/GenBank/DDBJ whole genome shotgun (WGS) entry which is preliminary data.</text>
</comment>
<reference evidence="2 3" key="1">
    <citation type="journal article" date="2020" name="Syst. Appl. Microbiol.">
        <title>Alienimonas chondri sp. nov., a novel planctomycete isolated from the biofilm of the red alga Chondrus crispus.</title>
        <authorList>
            <person name="Vitorino I."/>
            <person name="Albuquerque L."/>
            <person name="Wiegand S."/>
            <person name="Kallscheuer N."/>
            <person name="da Costa M.S."/>
            <person name="Lobo-da-Cunha A."/>
            <person name="Jogler C."/>
            <person name="Lage O.M."/>
        </authorList>
    </citation>
    <scope>NUCLEOTIDE SEQUENCE [LARGE SCALE GENOMIC DNA]</scope>
    <source>
        <strain evidence="2 3">LzC2</strain>
    </source>
</reference>
<evidence type="ECO:0000313" key="2">
    <source>
        <dbReference type="EMBL" id="NNJ28104.1"/>
    </source>
</evidence>
<name>A0ABX1VJQ1_9PLAN</name>
<evidence type="ECO:0000313" key="3">
    <source>
        <dbReference type="Proteomes" id="UP000609651"/>
    </source>
</evidence>
<keyword evidence="3" id="KW-1185">Reference proteome</keyword>
<accession>A0ABX1VJQ1</accession>
<dbReference type="Proteomes" id="UP000609651">
    <property type="component" value="Unassembled WGS sequence"/>
</dbReference>
<gene>
    <name evidence="2" type="ORF">LzC2_42150</name>
</gene>
<dbReference type="InterPro" id="IPR032806">
    <property type="entry name" value="YbfD_N"/>
</dbReference>
<dbReference type="EMBL" id="WTPX01000294">
    <property type="protein sequence ID" value="NNJ28104.1"/>
    <property type="molecule type" value="Genomic_DNA"/>
</dbReference>
<protein>
    <recommendedName>
        <fullName evidence="1">H repeat-associated protein N-terminal domain-containing protein</fullName>
    </recommendedName>
</protein>
<organism evidence="2 3">
    <name type="scientific">Alienimonas chondri</name>
    <dbReference type="NCBI Taxonomy" id="2681879"/>
    <lineage>
        <taxon>Bacteria</taxon>
        <taxon>Pseudomonadati</taxon>
        <taxon>Planctomycetota</taxon>
        <taxon>Planctomycetia</taxon>
        <taxon>Planctomycetales</taxon>
        <taxon>Planctomycetaceae</taxon>
        <taxon>Alienimonas</taxon>
    </lineage>
</organism>
<dbReference type="InterPro" id="IPR047647">
    <property type="entry name" value="ISAs1_transpos"/>
</dbReference>
<dbReference type="NCBIfam" id="NF033564">
    <property type="entry name" value="transpos_ISAs1"/>
    <property type="match status" value="1"/>
</dbReference>
<evidence type="ECO:0000259" key="1">
    <source>
        <dbReference type="Pfam" id="PF13808"/>
    </source>
</evidence>
<sequence length="205" mass="21755">MTLLDHLARVPDPRSRHGRRYPLSPLLAGTIMALLCGHAGYRPIARFFAANVEDLRRSAGWPADRPPPSNVTVRAVLRALDFAALSAEFRVWATERLPNEEVLALDAKAIRSTVSDHESAEQDFAALVSAYGAASGLTAAAVLYRSKAQSEVHAAQGLIAELAAALDLTGQGTGRGLTGKIVTLDALHCVKKRSLRSPTPAGIGS</sequence>